<dbReference type="OrthoDB" id="185373at2759"/>
<proteinExistence type="predicted"/>
<dbReference type="InterPro" id="IPR046848">
    <property type="entry name" value="E_motif"/>
</dbReference>
<dbReference type="GO" id="GO:0009451">
    <property type="term" value="P:RNA modification"/>
    <property type="evidence" value="ECO:0007669"/>
    <property type="project" value="InterPro"/>
</dbReference>
<dbReference type="GO" id="GO:0003723">
    <property type="term" value="F:RNA binding"/>
    <property type="evidence" value="ECO:0007669"/>
    <property type="project" value="InterPro"/>
</dbReference>
<dbReference type="AlphaFoldDB" id="A0A7J7MMH9"/>
<dbReference type="EMBL" id="JACGCM010001391">
    <property type="protein sequence ID" value="KAF6156000.1"/>
    <property type="molecule type" value="Genomic_DNA"/>
</dbReference>
<comment type="caution">
    <text evidence="1">The sequence shown here is derived from an EMBL/GenBank/DDBJ whole genome shotgun (WGS) entry which is preliminary data.</text>
</comment>
<reference evidence="1 2" key="1">
    <citation type="journal article" date="2020" name="IScience">
        <title>Genome Sequencing of the Endangered Kingdonia uniflora (Circaeasteraceae, Ranunculales) Reveals Potential Mechanisms of Evolutionary Specialization.</title>
        <authorList>
            <person name="Sun Y."/>
            <person name="Deng T."/>
            <person name="Zhang A."/>
            <person name="Moore M.J."/>
            <person name="Landis J.B."/>
            <person name="Lin N."/>
            <person name="Zhang H."/>
            <person name="Zhang X."/>
            <person name="Huang J."/>
            <person name="Zhang X."/>
            <person name="Sun H."/>
            <person name="Wang H."/>
        </authorList>
    </citation>
    <scope>NUCLEOTIDE SEQUENCE [LARGE SCALE GENOMIC DNA]</scope>
    <source>
        <strain evidence="1">TB1705</strain>
        <tissue evidence="1">Leaf</tissue>
    </source>
</reference>
<dbReference type="Pfam" id="PF20431">
    <property type="entry name" value="E_motif"/>
    <property type="match status" value="1"/>
</dbReference>
<evidence type="ECO:0008006" key="3">
    <source>
        <dbReference type="Google" id="ProtNLM"/>
    </source>
</evidence>
<name>A0A7J7MMH9_9MAGN</name>
<evidence type="ECO:0000313" key="2">
    <source>
        <dbReference type="Proteomes" id="UP000541444"/>
    </source>
</evidence>
<dbReference type="Proteomes" id="UP000541444">
    <property type="component" value="Unassembled WGS sequence"/>
</dbReference>
<dbReference type="PANTHER" id="PTHR47926:SF375">
    <property type="entry name" value="PENTATRICOPEPTIDE REPEAT-CONTAINING PROTEIN"/>
    <property type="match status" value="1"/>
</dbReference>
<keyword evidence="2" id="KW-1185">Reference proteome</keyword>
<sequence>MWSTLIGSCRIHRNTDIIERAAEKLVEMRPENLGYYVLIANMYAAVGRWSKLEYVRTLMRNSGVKKDPGCAWIDLENGFHPFVVGDRSKPEAQEIYMLLCGLDSFMKESGYVESEDLGLTKDFDQ</sequence>
<organism evidence="1 2">
    <name type="scientific">Kingdonia uniflora</name>
    <dbReference type="NCBI Taxonomy" id="39325"/>
    <lineage>
        <taxon>Eukaryota</taxon>
        <taxon>Viridiplantae</taxon>
        <taxon>Streptophyta</taxon>
        <taxon>Embryophyta</taxon>
        <taxon>Tracheophyta</taxon>
        <taxon>Spermatophyta</taxon>
        <taxon>Magnoliopsida</taxon>
        <taxon>Ranunculales</taxon>
        <taxon>Circaeasteraceae</taxon>
        <taxon>Kingdonia</taxon>
    </lineage>
</organism>
<dbReference type="PANTHER" id="PTHR47926">
    <property type="entry name" value="PENTATRICOPEPTIDE REPEAT-CONTAINING PROTEIN"/>
    <property type="match status" value="1"/>
</dbReference>
<dbReference type="InterPro" id="IPR046960">
    <property type="entry name" value="PPR_At4g14850-like_plant"/>
</dbReference>
<accession>A0A7J7MMH9</accession>
<evidence type="ECO:0000313" key="1">
    <source>
        <dbReference type="EMBL" id="KAF6156000.1"/>
    </source>
</evidence>
<gene>
    <name evidence="1" type="ORF">GIB67_007436</name>
</gene>
<protein>
    <recommendedName>
        <fullName evidence="3">Pentatricopeptide repeat-containing protein</fullName>
    </recommendedName>
</protein>